<evidence type="ECO:0000313" key="2">
    <source>
        <dbReference type="EMBL" id="QHS92385.1"/>
    </source>
</evidence>
<dbReference type="AlphaFoldDB" id="A0A6C0BJ58"/>
<dbReference type="EMBL" id="MN739178">
    <property type="protein sequence ID" value="QHS92385.1"/>
    <property type="molecule type" value="Genomic_DNA"/>
</dbReference>
<protein>
    <submittedName>
        <fullName evidence="2">Uncharacterized protein</fullName>
    </submittedName>
</protein>
<organism evidence="2">
    <name type="scientific">viral metagenome</name>
    <dbReference type="NCBI Taxonomy" id="1070528"/>
    <lineage>
        <taxon>unclassified sequences</taxon>
        <taxon>metagenomes</taxon>
        <taxon>organismal metagenomes</taxon>
    </lineage>
</organism>
<feature type="compositionally biased region" description="Low complexity" evidence="1">
    <location>
        <begin position="69"/>
        <end position="80"/>
    </location>
</feature>
<feature type="region of interest" description="Disordered" evidence="1">
    <location>
        <begin position="66"/>
        <end position="86"/>
    </location>
</feature>
<proteinExistence type="predicted"/>
<evidence type="ECO:0000256" key="1">
    <source>
        <dbReference type="SAM" id="MobiDB-lite"/>
    </source>
</evidence>
<sequence length="132" mass="14649">MSWILSWLWPTSQPNGTTSTTPNFSPAIKLPGTPVTDVNNISQKFHLLSDDELNGIMTRLHQLESMVTPRSSSSTSSSPSFPIPKIPQPLKNAFQEELKSKIAKLRINMGTSHGFGPEEVRDLIELQKSMCL</sequence>
<name>A0A6C0BJ58_9ZZZZ</name>
<accession>A0A6C0BJ58</accession>
<reference evidence="2" key="1">
    <citation type="journal article" date="2020" name="Nature">
        <title>Giant virus diversity and host interactions through global metagenomics.</title>
        <authorList>
            <person name="Schulz F."/>
            <person name="Roux S."/>
            <person name="Paez-Espino D."/>
            <person name="Jungbluth S."/>
            <person name="Walsh D.A."/>
            <person name="Denef V.J."/>
            <person name="McMahon K.D."/>
            <person name="Konstantinidis K.T."/>
            <person name="Eloe-Fadrosh E.A."/>
            <person name="Kyrpides N.C."/>
            <person name="Woyke T."/>
        </authorList>
    </citation>
    <scope>NUCLEOTIDE SEQUENCE</scope>
    <source>
        <strain evidence="2">GVMAG-M-3300014204-73</strain>
    </source>
</reference>